<dbReference type="RefSeq" id="XP_014174170.1">
    <property type="nucleotide sequence ID" value="XM_014318695.1"/>
</dbReference>
<dbReference type="Pfam" id="PF13508">
    <property type="entry name" value="Acetyltransf_7"/>
    <property type="match status" value="1"/>
</dbReference>
<proteinExistence type="predicted"/>
<dbReference type="GeneID" id="25974514"/>
<sequence>MAIEISRLTEADIPGAVAAIQRSFIDDPYEEWMYYQSTFSPQRSCASLTARCQLGIHNELFYVAKEAGSDKVLGVAMWLRPRPEGQKLSWVQWANSWRFWFSQLAVNIWHGRGGLNVKRYYIFKAAQAQAIEAIWIEPRGYYFLNTIAIVPEAQGKGIGRKLVSVVTDRADAEQMPCYLESSKAQPNMAIYERWGFQFVRELTCDDDGAVCKLYCMVRKARQKEEELRGERKAD</sequence>
<organism evidence="3">
    <name type="scientific">Grosmannia clavigera (strain kw1407 / UAMH 11150)</name>
    <name type="common">Blue stain fungus</name>
    <name type="synonym">Graphiocladiella clavigera</name>
    <dbReference type="NCBI Taxonomy" id="655863"/>
    <lineage>
        <taxon>Eukaryota</taxon>
        <taxon>Fungi</taxon>
        <taxon>Dikarya</taxon>
        <taxon>Ascomycota</taxon>
        <taxon>Pezizomycotina</taxon>
        <taxon>Sordariomycetes</taxon>
        <taxon>Sordariomycetidae</taxon>
        <taxon>Ophiostomatales</taxon>
        <taxon>Ophiostomataceae</taxon>
        <taxon>Leptographium</taxon>
    </lineage>
</organism>
<dbReference type="InterPro" id="IPR000182">
    <property type="entry name" value="GNAT_dom"/>
</dbReference>
<dbReference type="InterPro" id="IPR052523">
    <property type="entry name" value="Trichothecene_AcTrans"/>
</dbReference>
<dbReference type="AlphaFoldDB" id="F0XBW6"/>
<dbReference type="HOGENOM" id="CLU_073919_0_0_1"/>
<reference evidence="2 3" key="1">
    <citation type="journal article" date="2011" name="Proc. Natl. Acad. Sci. U.S.A.">
        <title>Genome and transcriptome analyses of the mountain pine beetle-fungal symbiont Grosmannia clavigera, a lodgepole pine pathogen.</title>
        <authorList>
            <person name="DiGuistini S."/>
            <person name="Wang Y."/>
            <person name="Liao N.Y."/>
            <person name="Taylor G."/>
            <person name="Tanguay P."/>
            <person name="Feau N."/>
            <person name="Henrissat B."/>
            <person name="Chan S.K."/>
            <person name="Hesse-Orce U."/>
            <person name="Alamouti S.M."/>
            <person name="Tsui C.K.M."/>
            <person name="Docking R.T."/>
            <person name="Levasseur A."/>
            <person name="Haridas S."/>
            <person name="Robertson G."/>
            <person name="Birol I."/>
            <person name="Holt R.A."/>
            <person name="Marra M.A."/>
            <person name="Hamelin R.C."/>
            <person name="Hirst M."/>
            <person name="Jones S.J.M."/>
            <person name="Bohlmann J."/>
            <person name="Breuil C."/>
        </authorList>
    </citation>
    <scope>NUCLEOTIDE SEQUENCE [LARGE SCALE GENOMIC DNA]</scope>
    <source>
        <strain evidence="3">kw1407 / UAMH 11150</strain>
    </source>
</reference>
<dbReference type="Proteomes" id="UP000007796">
    <property type="component" value="Unassembled WGS sequence"/>
</dbReference>
<dbReference type="PANTHER" id="PTHR42791:SF4">
    <property type="entry name" value="ACETYLTRANSFERASE, GNAT FAMILY FAMILY (AFU_ORTHOLOGUE AFUA_4G09540)-RELATED"/>
    <property type="match status" value="1"/>
</dbReference>
<dbReference type="STRING" id="655863.F0XBW6"/>
<dbReference type="eggNOG" id="ENOG502RR34">
    <property type="taxonomic scope" value="Eukaryota"/>
</dbReference>
<dbReference type="PROSITE" id="PS51186">
    <property type="entry name" value="GNAT"/>
    <property type="match status" value="1"/>
</dbReference>
<dbReference type="OrthoDB" id="512662at2759"/>
<keyword evidence="2" id="KW-0808">Transferase</keyword>
<dbReference type="InParanoid" id="F0XBW6"/>
<dbReference type="PANTHER" id="PTHR42791">
    <property type="entry name" value="GNAT FAMILY ACETYLTRANSFERASE"/>
    <property type="match status" value="1"/>
</dbReference>
<accession>F0XBW6</accession>
<feature type="domain" description="N-acetyltransferase" evidence="1">
    <location>
        <begin position="59"/>
        <end position="221"/>
    </location>
</feature>
<evidence type="ECO:0000313" key="2">
    <source>
        <dbReference type="EMBL" id="EFX04688.1"/>
    </source>
</evidence>
<evidence type="ECO:0000259" key="1">
    <source>
        <dbReference type="PROSITE" id="PS51186"/>
    </source>
</evidence>
<protein>
    <submittedName>
        <fullName evidence="2">Gcn5-related n-acetyltransferase</fullName>
    </submittedName>
</protein>
<dbReference type="Gene3D" id="3.40.630.30">
    <property type="match status" value="1"/>
</dbReference>
<gene>
    <name evidence="2" type="ORF">CMQ_1616</name>
</gene>
<dbReference type="InterPro" id="IPR016181">
    <property type="entry name" value="Acyl_CoA_acyltransferase"/>
</dbReference>
<dbReference type="SUPFAM" id="SSF55729">
    <property type="entry name" value="Acyl-CoA N-acyltransferases (Nat)"/>
    <property type="match status" value="1"/>
</dbReference>
<name>F0XBW6_GROCL</name>
<dbReference type="GO" id="GO:0016747">
    <property type="term" value="F:acyltransferase activity, transferring groups other than amino-acyl groups"/>
    <property type="evidence" value="ECO:0007669"/>
    <property type="project" value="InterPro"/>
</dbReference>
<dbReference type="EMBL" id="GL629765">
    <property type="protein sequence ID" value="EFX04688.1"/>
    <property type="molecule type" value="Genomic_DNA"/>
</dbReference>
<keyword evidence="3" id="KW-1185">Reference proteome</keyword>
<dbReference type="CDD" id="cd04301">
    <property type="entry name" value="NAT_SF"/>
    <property type="match status" value="1"/>
</dbReference>
<evidence type="ECO:0000313" key="3">
    <source>
        <dbReference type="Proteomes" id="UP000007796"/>
    </source>
</evidence>